<dbReference type="AlphaFoldDB" id="A0A1B4FM07"/>
<feature type="domain" description="Transcription regulator PadR N-terminal" evidence="1">
    <location>
        <begin position="7"/>
        <end position="79"/>
    </location>
</feature>
<evidence type="ECO:0000259" key="2">
    <source>
        <dbReference type="Pfam" id="PF10400"/>
    </source>
</evidence>
<evidence type="ECO:0000313" key="3">
    <source>
        <dbReference type="EMBL" id="AOJ04697.1"/>
    </source>
</evidence>
<dbReference type="Proteomes" id="UP000062519">
    <property type="component" value="Chromosome 2"/>
</dbReference>
<dbReference type="InterPro" id="IPR036388">
    <property type="entry name" value="WH-like_DNA-bd_sf"/>
</dbReference>
<dbReference type="EMBL" id="CP013387">
    <property type="protein sequence ID" value="AOJ04697.1"/>
    <property type="molecule type" value="Genomic_DNA"/>
</dbReference>
<dbReference type="Gene3D" id="6.10.140.190">
    <property type="match status" value="1"/>
</dbReference>
<dbReference type="RefSeq" id="WP_059473058.1">
    <property type="nucleotide sequence ID" value="NZ_CP013387.1"/>
</dbReference>
<dbReference type="PANTHER" id="PTHR43252:SF4">
    <property type="entry name" value="TRANSCRIPTIONAL REGULATORY PROTEIN"/>
    <property type="match status" value="1"/>
</dbReference>
<dbReference type="InterPro" id="IPR036390">
    <property type="entry name" value="WH_DNA-bd_sf"/>
</dbReference>
<organism evidence="3 4">
    <name type="scientific">Burkholderia mayonis</name>
    <dbReference type="NCBI Taxonomy" id="1385591"/>
    <lineage>
        <taxon>Bacteria</taxon>
        <taxon>Pseudomonadati</taxon>
        <taxon>Pseudomonadota</taxon>
        <taxon>Betaproteobacteria</taxon>
        <taxon>Burkholderiales</taxon>
        <taxon>Burkholderiaceae</taxon>
        <taxon>Burkholderia</taxon>
        <taxon>pseudomallei group</taxon>
    </lineage>
</organism>
<reference evidence="3 4" key="1">
    <citation type="submission" date="2015-12" db="EMBL/GenBank/DDBJ databases">
        <title>Diversity of Burkholderia near neighbor genomes.</title>
        <authorList>
            <person name="Sahl J."/>
            <person name="Wagner D."/>
            <person name="Keim P."/>
        </authorList>
    </citation>
    <scope>NUCLEOTIDE SEQUENCE [LARGE SCALE GENOMIC DNA]</scope>
    <source>
        <strain evidence="3 4">BDU6</strain>
    </source>
</reference>
<feature type="domain" description="Transcription regulator PadR C-terminal" evidence="2">
    <location>
        <begin position="91"/>
        <end position="173"/>
    </location>
</feature>
<sequence>MSLPHALLTSLAERPGSGSELTRRFDRSIGYFWHATHQQIYRELARLEDEGWVESAPVEQARGRKRAYRILPAGRKELKRWIALHDDPKPLRDELMIRLRAEAVVGPTGLADEIRRRLELHRQKLAVYREIEARDFAHDMNTKDRRLQHLVLHAGIMQESLGVELMQHALDILSMPDEKSKRRST</sequence>
<dbReference type="InterPro" id="IPR018309">
    <property type="entry name" value="Tscrpt_reg_PadR_C"/>
</dbReference>
<keyword evidence="4" id="KW-1185">Reference proteome</keyword>
<gene>
    <name evidence="3" type="ORF">WS70_23265</name>
</gene>
<dbReference type="KEGG" id="buu:WS70_23265"/>
<dbReference type="Gene3D" id="1.10.10.10">
    <property type="entry name" value="Winged helix-like DNA-binding domain superfamily/Winged helix DNA-binding domain"/>
    <property type="match status" value="1"/>
</dbReference>
<proteinExistence type="predicted"/>
<dbReference type="InterPro" id="IPR005149">
    <property type="entry name" value="Tscrpt_reg_PadR_N"/>
</dbReference>
<evidence type="ECO:0000313" key="4">
    <source>
        <dbReference type="Proteomes" id="UP000062519"/>
    </source>
</evidence>
<name>A0A1B4FM07_9BURK</name>
<dbReference type="Pfam" id="PF03551">
    <property type="entry name" value="PadR"/>
    <property type="match status" value="1"/>
</dbReference>
<dbReference type="SUPFAM" id="SSF46785">
    <property type="entry name" value="Winged helix' DNA-binding domain"/>
    <property type="match status" value="1"/>
</dbReference>
<evidence type="ECO:0000259" key="1">
    <source>
        <dbReference type="Pfam" id="PF03551"/>
    </source>
</evidence>
<protein>
    <submittedName>
        <fullName evidence="3">PadR family transcriptional regulator</fullName>
    </submittedName>
</protein>
<dbReference type="Pfam" id="PF10400">
    <property type="entry name" value="Vir_act_alpha_C"/>
    <property type="match status" value="1"/>
</dbReference>
<accession>A0A1B4FM07</accession>
<dbReference type="PANTHER" id="PTHR43252">
    <property type="entry name" value="TRANSCRIPTIONAL REGULATOR YQJI"/>
    <property type="match status" value="1"/>
</dbReference>